<gene>
    <name evidence="1" type="ORF">AL399_02715</name>
</gene>
<proteinExistence type="predicted"/>
<dbReference type="AlphaFoldDB" id="A0A0Q4B1Z0"/>
<accession>A0A0Q4B1Z0</accession>
<sequence length="66" mass="7229">MSYCRFCPFAFVLLWGGSCAAISYLLGWGAQQWGMALVEFGTSSTQICIITALHQILAEKGEFPAH</sequence>
<comment type="caution">
    <text evidence="1">The sequence shown here is derived from an EMBL/GenBank/DDBJ whole genome shotgun (WGS) entry which is preliminary data.</text>
</comment>
<evidence type="ECO:0000313" key="1">
    <source>
        <dbReference type="EMBL" id="KQM09295.1"/>
    </source>
</evidence>
<keyword evidence="2" id="KW-1185">Reference proteome</keyword>
<organism evidence="1 2">
    <name type="scientific">Candidatus [Bacteroides] periocalifornicus</name>
    <dbReference type="NCBI Taxonomy" id="1702214"/>
    <lineage>
        <taxon>Bacteria</taxon>
        <taxon>Pseudomonadati</taxon>
        <taxon>Bacteroidota</taxon>
    </lineage>
</organism>
<reference evidence="1" key="1">
    <citation type="submission" date="2015-08" db="EMBL/GenBank/DDBJ databases">
        <title>Candidatus Bacteriodes Periocalifornicus.</title>
        <authorList>
            <person name="McLean J.S."/>
            <person name="Kelley S."/>
        </authorList>
    </citation>
    <scope>NUCLEOTIDE SEQUENCE [LARGE SCALE GENOMIC DNA]</scope>
    <source>
        <strain evidence="1">12B</strain>
    </source>
</reference>
<name>A0A0Q4B1Z0_9BACT</name>
<protein>
    <submittedName>
        <fullName evidence="1">Uncharacterized protein</fullName>
    </submittedName>
</protein>
<dbReference type="PATRIC" id="fig|1702214.3.peg.734"/>
<dbReference type="PROSITE" id="PS51257">
    <property type="entry name" value="PROKAR_LIPOPROTEIN"/>
    <property type="match status" value="1"/>
</dbReference>
<dbReference type="EMBL" id="LIIK01000008">
    <property type="protein sequence ID" value="KQM09295.1"/>
    <property type="molecule type" value="Genomic_DNA"/>
</dbReference>
<dbReference type="Proteomes" id="UP000054172">
    <property type="component" value="Unassembled WGS sequence"/>
</dbReference>
<evidence type="ECO:0000313" key="2">
    <source>
        <dbReference type="Proteomes" id="UP000054172"/>
    </source>
</evidence>